<dbReference type="GO" id="GO:0005829">
    <property type="term" value="C:cytosol"/>
    <property type="evidence" value="ECO:0007669"/>
    <property type="project" value="TreeGrafter"/>
</dbReference>
<reference evidence="1 3" key="2">
    <citation type="submission" date="2018-11" db="EMBL/GenBank/DDBJ databases">
        <authorList>
            <consortium name="Pathogen Informatics"/>
        </authorList>
    </citation>
    <scope>NUCLEOTIDE SEQUENCE [LARGE SCALE GENOMIC DNA]</scope>
</reference>
<accession>A0A0N4U981</accession>
<dbReference type="Gene3D" id="3.30.1490.80">
    <property type="match status" value="1"/>
</dbReference>
<proteinExistence type="predicted"/>
<dbReference type="GO" id="GO:0005524">
    <property type="term" value="F:ATP binding"/>
    <property type="evidence" value="ECO:0007669"/>
    <property type="project" value="InterPro"/>
</dbReference>
<dbReference type="Proteomes" id="UP000038040">
    <property type="component" value="Unplaced"/>
</dbReference>
<dbReference type="InterPro" id="IPR005615">
    <property type="entry name" value="Glutathione_synthase"/>
</dbReference>
<evidence type="ECO:0000313" key="4">
    <source>
        <dbReference type="WBParaSite" id="DME_0000363001-mRNA-1"/>
    </source>
</evidence>
<dbReference type="EMBL" id="UYYG01001161">
    <property type="protein sequence ID" value="VDN57662.1"/>
    <property type="molecule type" value="Genomic_DNA"/>
</dbReference>
<dbReference type="WBParaSite" id="DME_0000363001-mRNA-1">
    <property type="protein sequence ID" value="DME_0000363001-mRNA-1"/>
    <property type="gene ID" value="DME_0000363001"/>
</dbReference>
<dbReference type="Pfam" id="PF03917">
    <property type="entry name" value="GSH_synth_ATP"/>
    <property type="match status" value="1"/>
</dbReference>
<protein>
    <submittedName>
        <fullName evidence="4">Peptidase_S9_N domain-containing protein</fullName>
    </submittedName>
</protein>
<dbReference type="GO" id="GO:0043295">
    <property type="term" value="F:glutathione binding"/>
    <property type="evidence" value="ECO:0007669"/>
    <property type="project" value="TreeGrafter"/>
</dbReference>
<reference evidence="4" key="1">
    <citation type="submission" date="2017-02" db="UniProtKB">
        <authorList>
            <consortium name="WormBaseParasite"/>
        </authorList>
    </citation>
    <scope>IDENTIFICATION</scope>
</reference>
<evidence type="ECO:0000313" key="2">
    <source>
        <dbReference type="Proteomes" id="UP000038040"/>
    </source>
</evidence>
<dbReference type="SUPFAM" id="SSF56059">
    <property type="entry name" value="Glutathione synthetase ATP-binding domain-like"/>
    <property type="match status" value="1"/>
</dbReference>
<dbReference type="AlphaFoldDB" id="A0A0N4U981"/>
<name>A0A0N4U981_DRAME</name>
<dbReference type="Proteomes" id="UP000274756">
    <property type="component" value="Unassembled WGS sequence"/>
</dbReference>
<sequence>MNDEEKAHILMEPIYPESVKNYIIRPLKPAKLIYIISELGTNDKIVLKNYNHGHLLRNKSENTDKGGVMTGAAVYDSPFLI</sequence>
<dbReference type="Gene3D" id="3.30.470.20">
    <property type="entry name" value="ATP-grasp fold, B domain"/>
    <property type="match status" value="1"/>
</dbReference>
<dbReference type="Gene3D" id="3.30.1490.50">
    <property type="match status" value="1"/>
</dbReference>
<dbReference type="InterPro" id="IPR014709">
    <property type="entry name" value="Glutathione_synthase_C_euk"/>
</dbReference>
<dbReference type="GO" id="GO:0004363">
    <property type="term" value="F:glutathione synthase activity"/>
    <property type="evidence" value="ECO:0007669"/>
    <property type="project" value="InterPro"/>
</dbReference>
<dbReference type="OrthoDB" id="2020073at2759"/>
<gene>
    <name evidence="1" type="ORF">DME_LOCUS7635</name>
</gene>
<keyword evidence="3" id="KW-1185">Reference proteome</keyword>
<evidence type="ECO:0000313" key="1">
    <source>
        <dbReference type="EMBL" id="VDN57662.1"/>
    </source>
</evidence>
<dbReference type="PANTHER" id="PTHR11130">
    <property type="entry name" value="GLUTATHIONE SYNTHETASE"/>
    <property type="match status" value="1"/>
</dbReference>
<organism evidence="2 4">
    <name type="scientific">Dracunculus medinensis</name>
    <name type="common">Guinea worm</name>
    <dbReference type="NCBI Taxonomy" id="318479"/>
    <lineage>
        <taxon>Eukaryota</taxon>
        <taxon>Metazoa</taxon>
        <taxon>Ecdysozoa</taxon>
        <taxon>Nematoda</taxon>
        <taxon>Chromadorea</taxon>
        <taxon>Rhabditida</taxon>
        <taxon>Spirurina</taxon>
        <taxon>Dracunculoidea</taxon>
        <taxon>Dracunculidae</taxon>
        <taxon>Dracunculus</taxon>
    </lineage>
</organism>
<dbReference type="STRING" id="318479.A0A0N4U981"/>
<dbReference type="InterPro" id="IPR014049">
    <property type="entry name" value="Glutathione_synthase_N_euk"/>
</dbReference>
<evidence type="ECO:0000313" key="3">
    <source>
        <dbReference type="Proteomes" id="UP000274756"/>
    </source>
</evidence>
<dbReference type="PANTHER" id="PTHR11130:SF0">
    <property type="entry name" value="GLUTATHIONE SYNTHETASE"/>
    <property type="match status" value="1"/>
</dbReference>